<gene>
    <name evidence="1" type="ORF">SAMN05878443_0255</name>
</gene>
<dbReference type="SUPFAM" id="SSF82784">
    <property type="entry name" value="OsmC-like"/>
    <property type="match status" value="1"/>
</dbReference>
<sequence>MAKKIERITATSKGMQTIADSKGHQVIIDEPKQMGGKDEGANPLGSFLASLAGCENAIANMVAKEIGFDLQGIEFDIRAEMNPEGMMGNKDVRPYFQSVSINARVKTSESEERLTELQQIVDSRCPIYTVLEAANVEMTPNWVKE</sequence>
<dbReference type="AlphaFoldDB" id="A0A1N6EX60"/>
<dbReference type="EMBL" id="FSRN01000001">
    <property type="protein sequence ID" value="SIN87576.1"/>
    <property type="molecule type" value="Genomic_DNA"/>
</dbReference>
<dbReference type="InterPro" id="IPR036102">
    <property type="entry name" value="OsmC/Ohrsf"/>
</dbReference>
<dbReference type="Pfam" id="PF02566">
    <property type="entry name" value="OsmC"/>
    <property type="match status" value="1"/>
</dbReference>
<dbReference type="PANTHER" id="PTHR35368:SF1">
    <property type="entry name" value="HYDROPEROXIDE REDUCTASE"/>
    <property type="match status" value="1"/>
</dbReference>
<name>A0A1N6EX60_9LACT</name>
<dbReference type="OrthoDB" id="1433018at2"/>
<organism evidence="1 2">
    <name type="scientific">Carnobacterium alterfunditum</name>
    <dbReference type="NCBI Taxonomy" id="28230"/>
    <lineage>
        <taxon>Bacteria</taxon>
        <taxon>Bacillati</taxon>
        <taxon>Bacillota</taxon>
        <taxon>Bacilli</taxon>
        <taxon>Lactobacillales</taxon>
        <taxon>Carnobacteriaceae</taxon>
        <taxon>Carnobacterium</taxon>
    </lineage>
</organism>
<dbReference type="InterPro" id="IPR003718">
    <property type="entry name" value="OsmC/Ohr_fam"/>
</dbReference>
<evidence type="ECO:0000313" key="2">
    <source>
        <dbReference type="Proteomes" id="UP000184758"/>
    </source>
</evidence>
<dbReference type="PANTHER" id="PTHR35368">
    <property type="entry name" value="HYDROPEROXIDE REDUCTASE"/>
    <property type="match status" value="1"/>
</dbReference>
<accession>A0A1N6EX60</accession>
<dbReference type="RefSeq" id="WP_034546770.1">
    <property type="nucleotide sequence ID" value="NZ_FSRN01000001.1"/>
</dbReference>
<dbReference type="Gene3D" id="3.30.300.20">
    <property type="match status" value="1"/>
</dbReference>
<keyword evidence="2" id="KW-1185">Reference proteome</keyword>
<dbReference type="eggNOG" id="COG1765">
    <property type="taxonomic scope" value="Bacteria"/>
</dbReference>
<protein>
    <submittedName>
        <fullName evidence="1">Uncharacterized OsmC-related protein</fullName>
    </submittedName>
</protein>
<evidence type="ECO:0000313" key="1">
    <source>
        <dbReference type="EMBL" id="SIN87576.1"/>
    </source>
</evidence>
<dbReference type="InterPro" id="IPR052924">
    <property type="entry name" value="OsmC/Ohr_hydroprdx_reductase"/>
</dbReference>
<dbReference type="STRING" id="28230.SAMN05878443_0255"/>
<reference evidence="2" key="1">
    <citation type="submission" date="2016-11" db="EMBL/GenBank/DDBJ databases">
        <authorList>
            <person name="Varghese N."/>
            <person name="Submissions S."/>
        </authorList>
    </citation>
    <scope>NUCLEOTIDE SEQUENCE [LARGE SCALE GENOMIC DNA]</scope>
    <source>
        <strain evidence="2">313</strain>
    </source>
</reference>
<dbReference type="InterPro" id="IPR015946">
    <property type="entry name" value="KH_dom-like_a/b"/>
</dbReference>
<dbReference type="Proteomes" id="UP000184758">
    <property type="component" value="Unassembled WGS sequence"/>
</dbReference>
<proteinExistence type="predicted"/>